<keyword evidence="2" id="KW-1003">Cell membrane</keyword>
<evidence type="ECO:0000256" key="10">
    <source>
        <dbReference type="PROSITE-ProRule" id="PRU00284"/>
    </source>
</evidence>
<evidence type="ECO:0000256" key="5">
    <source>
        <dbReference type="ARBA" id="ARBA00022692"/>
    </source>
</evidence>
<protein>
    <submittedName>
        <fullName evidence="14">Chemotaxis protein</fullName>
    </submittedName>
</protein>
<dbReference type="PANTHER" id="PTHR32089">
    <property type="entry name" value="METHYL-ACCEPTING CHEMOTAXIS PROTEIN MCPB"/>
    <property type="match status" value="1"/>
</dbReference>
<evidence type="ECO:0000256" key="11">
    <source>
        <dbReference type="SAM" id="Phobius"/>
    </source>
</evidence>
<comment type="subcellular location">
    <subcellularLocation>
        <location evidence="1">Cell membrane</location>
        <topology evidence="1">Multi-pass membrane protein</topology>
    </subcellularLocation>
</comment>
<dbReference type="CDD" id="cd11386">
    <property type="entry name" value="MCP_signal"/>
    <property type="match status" value="1"/>
</dbReference>
<sequence length="589" mass="64425">MTIRQKLYFLGVIAILGIVALLGTSSHFENKSNDLNHAIKLVGDLEIRLLNLRRNEKDFLLRSNDKYLNKFDANVDKFIDTEKELANILKSNELPSSQQFKQDLLAYQRGFQNLVSAYQLYGLDSKSGLLAGYEQALLEAKQRSDHQQLLALVRFDSAVKAGLFNSDLLEGQYAPELIKTGKQLAAQKQVVGVAYDKGLLGETRALSHAVEEQFETFSTALSSAAAQRDEQMSTIKQVITALILVVIFALIWQISRSINTRVNSLLGTIRSISETNNMGLRSDLKGQDELFDISHHLNDLLDKLEHLISSTQEKSAQLTASTDNMHRELEGVMEQFHTQTDHTASMATAVQQMVATIGEISESTSVAVEGVHQAANNAEQGRGVVEATVTNIGQLTTILSNSQQSIGSLNQHVDKIGGAVNIIQEIAEQTNLLALNAAIEAARAGEQGRGFAVVADEVRALASRTHQSTEEITRVVADIQTQMSTVVADIDQCNDQGQQTLNASEKLDSSLQQIITDMHSIQGNSERIASAIEEQGIVMNQVSGSITELNAISENNMQSAQECLHEVNSVSAQAHDMDEAVAQFKTALK</sequence>
<feature type="transmembrane region" description="Helical" evidence="11">
    <location>
        <begin position="6"/>
        <end position="23"/>
    </location>
</feature>
<evidence type="ECO:0000256" key="1">
    <source>
        <dbReference type="ARBA" id="ARBA00004651"/>
    </source>
</evidence>
<dbReference type="PROSITE" id="PS50885">
    <property type="entry name" value="HAMP"/>
    <property type="match status" value="1"/>
</dbReference>
<dbReference type="Gene3D" id="1.10.287.950">
    <property type="entry name" value="Methyl-accepting chemotaxis protein"/>
    <property type="match status" value="1"/>
</dbReference>
<keyword evidence="5 11" id="KW-0812">Transmembrane</keyword>
<organism evidence="14">
    <name type="scientific">Vibrio alginolyticus</name>
    <dbReference type="NCBI Taxonomy" id="663"/>
    <lineage>
        <taxon>Bacteria</taxon>
        <taxon>Pseudomonadati</taxon>
        <taxon>Pseudomonadota</taxon>
        <taxon>Gammaproteobacteria</taxon>
        <taxon>Vibrionales</taxon>
        <taxon>Vibrionaceae</taxon>
        <taxon>Vibrio</taxon>
    </lineage>
</organism>
<dbReference type="PROSITE" id="PS50111">
    <property type="entry name" value="CHEMOTAXIS_TRANSDUC_2"/>
    <property type="match status" value="1"/>
</dbReference>
<keyword evidence="3" id="KW-0488">Methylation</keyword>
<evidence type="ECO:0000256" key="4">
    <source>
        <dbReference type="ARBA" id="ARBA00022500"/>
    </source>
</evidence>
<dbReference type="GO" id="GO:0007165">
    <property type="term" value="P:signal transduction"/>
    <property type="evidence" value="ECO:0007669"/>
    <property type="project" value="UniProtKB-KW"/>
</dbReference>
<dbReference type="SMART" id="SM00283">
    <property type="entry name" value="MA"/>
    <property type="match status" value="1"/>
</dbReference>
<evidence type="ECO:0000256" key="6">
    <source>
        <dbReference type="ARBA" id="ARBA00022989"/>
    </source>
</evidence>
<evidence type="ECO:0000259" key="12">
    <source>
        <dbReference type="PROSITE" id="PS50111"/>
    </source>
</evidence>
<dbReference type="PANTHER" id="PTHR32089:SF39">
    <property type="entry name" value="METHYL-ACCEPTING CHEMOTAXIS PROTEIN HLYB"/>
    <property type="match status" value="1"/>
</dbReference>
<comment type="similarity">
    <text evidence="9">Belongs to the methyl-accepting chemotaxis (MCP) protein family.</text>
</comment>
<dbReference type="GO" id="GO:0005886">
    <property type="term" value="C:plasma membrane"/>
    <property type="evidence" value="ECO:0007669"/>
    <property type="project" value="UniProtKB-SubCell"/>
</dbReference>
<evidence type="ECO:0000256" key="7">
    <source>
        <dbReference type="ARBA" id="ARBA00023136"/>
    </source>
</evidence>
<accession>A0A1W6UTC8</accession>
<dbReference type="FunFam" id="1.10.287.950:FF:000001">
    <property type="entry name" value="Methyl-accepting chemotaxis sensory transducer"/>
    <property type="match status" value="1"/>
</dbReference>
<evidence type="ECO:0000256" key="9">
    <source>
        <dbReference type="ARBA" id="ARBA00029447"/>
    </source>
</evidence>
<feature type="domain" description="Methyl-accepting transducer" evidence="12">
    <location>
        <begin position="314"/>
        <end position="550"/>
    </location>
</feature>
<dbReference type="InterPro" id="IPR003660">
    <property type="entry name" value="HAMP_dom"/>
</dbReference>
<dbReference type="EMBL" id="CP017903">
    <property type="protein sequence ID" value="ARP21173.1"/>
    <property type="molecule type" value="Genomic_DNA"/>
</dbReference>
<evidence type="ECO:0000256" key="3">
    <source>
        <dbReference type="ARBA" id="ARBA00022481"/>
    </source>
</evidence>
<evidence type="ECO:0000256" key="8">
    <source>
        <dbReference type="ARBA" id="ARBA00023224"/>
    </source>
</evidence>
<proteinExistence type="inferred from homology"/>
<reference evidence="14" key="1">
    <citation type="submission" date="2016-10" db="EMBL/GenBank/DDBJ databases">
        <title>The High Quality Genome of Vibrio alginolyticus K01M1.</title>
        <authorList>
            <person name="Wendling C."/>
            <person name="Chibani C.M."/>
            <person name="Hertel R."/>
            <person name="Sproer C."/>
            <person name="Bunk B."/>
            <person name="Overmann J."/>
            <person name="Roth O."/>
            <person name="Liesegang H."/>
        </authorList>
    </citation>
    <scope>NUCLEOTIDE SEQUENCE</scope>
    <source>
        <strain evidence="14">K05K4</strain>
    </source>
</reference>
<dbReference type="GO" id="GO:0006935">
    <property type="term" value="P:chemotaxis"/>
    <property type="evidence" value="ECO:0007669"/>
    <property type="project" value="UniProtKB-KW"/>
</dbReference>
<dbReference type="InterPro" id="IPR004089">
    <property type="entry name" value="MCPsignal_dom"/>
</dbReference>
<feature type="domain" description="HAMP" evidence="13">
    <location>
        <begin position="256"/>
        <end position="309"/>
    </location>
</feature>
<keyword evidence="6 11" id="KW-1133">Transmembrane helix</keyword>
<evidence type="ECO:0000259" key="13">
    <source>
        <dbReference type="PROSITE" id="PS50885"/>
    </source>
</evidence>
<dbReference type="SUPFAM" id="SSF58104">
    <property type="entry name" value="Methyl-accepting chemotaxis protein (MCP) signaling domain"/>
    <property type="match status" value="1"/>
</dbReference>
<name>A0A1W6UTC8_VIBAL</name>
<gene>
    <name evidence="14" type="ORF">K05K4_44560</name>
</gene>
<keyword evidence="7 11" id="KW-0472">Membrane</keyword>
<keyword evidence="8 10" id="KW-0807">Transducer</keyword>
<dbReference type="RefSeq" id="WP_064354851.1">
    <property type="nucleotide sequence ID" value="NZ_CP014041.1"/>
</dbReference>
<evidence type="ECO:0000256" key="2">
    <source>
        <dbReference type="ARBA" id="ARBA00022475"/>
    </source>
</evidence>
<dbReference type="Pfam" id="PF00015">
    <property type="entry name" value="MCPsignal"/>
    <property type="match status" value="1"/>
</dbReference>
<dbReference type="AlphaFoldDB" id="A0A1W6UTC8"/>
<evidence type="ECO:0000313" key="14">
    <source>
        <dbReference type="EMBL" id="ARP21173.1"/>
    </source>
</evidence>
<keyword evidence="4" id="KW-0145">Chemotaxis</keyword>